<evidence type="ECO:0000313" key="4">
    <source>
        <dbReference type="Proteomes" id="UP001418796"/>
    </source>
</evidence>
<organism evidence="3 4">
    <name type="scientific">Alkalicoccobacillus gibsonii</name>
    <dbReference type="NCBI Taxonomy" id="79881"/>
    <lineage>
        <taxon>Bacteria</taxon>
        <taxon>Bacillati</taxon>
        <taxon>Bacillota</taxon>
        <taxon>Bacilli</taxon>
        <taxon>Bacillales</taxon>
        <taxon>Bacillaceae</taxon>
        <taxon>Alkalicoccobacillus</taxon>
    </lineage>
</organism>
<reference evidence="3 4" key="1">
    <citation type="submission" date="2024-03" db="EMBL/GenBank/DDBJ databases">
        <title>Bacilli Hybrid Assemblies.</title>
        <authorList>
            <person name="Kovac J."/>
        </authorList>
    </citation>
    <scope>NUCLEOTIDE SEQUENCE [LARGE SCALE GENOMIC DNA]</scope>
    <source>
        <strain evidence="3 4">FSL R7-0666</strain>
    </source>
</reference>
<evidence type="ECO:0000313" key="3">
    <source>
        <dbReference type="EMBL" id="MEN0642132.1"/>
    </source>
</evidence>
<dbReference type="InterPro" id="IPR009045">
    <property type="entry name" value="Zn_M74/Hedgehog-like"/>
</dbReference>
<keyword evidence="4" id="KW-1185">Reference proteome</keyword>
<name>A0ABU9VE09_9BACI</name>
<dbReference type="RefSeq" id="WP_203088824.1">
    <property type="nucleotide sequence ID" value="NZ_JAEUZA010000003.1"/>
</dbReference>
<accession>A0ABU9VE09</accession>
<evidence type="ECO:0000259" key="2">
    <source>
        <dbReference type="Pfam" id="PF13539"/>
    </source>
</evidence>
<dbReference type="PANTHER" id="PTHR34385">
    <property type="entry name" value="D-ALANYL-D-ALANINE CARBOXYPEPTIDASE"/>
    <property type="match status" value="1"/>
</dbReference>
<dbReference type="EMBL" id="JBCITK010000001">
    <property type="protein sequence ID" value="MEN0642132.1"/>
    <property type="molecule type" value="Genomic_DNA"/>
</dbReference>
<protein>
    <submittedName>
        <fullName evidence="3">M15 family metallopeptidase</fullName>
    </submittedName>
</protein>
<comment type="caution">
    <text evidence="3">The sequence shown here is derived from an EMBL/GenBank/DDBJ whole genome shotgun (WGS) entry which is preliminary data.</text>
</comment>
<dbReference type="InterPro" id="IPR052179">
    <property type="entry name" value="DD-CPase-like"/>
</dbReference>
<feature type="transmembrane region" description="Helical" evidence="1">
    <location>
        <begin position="7"/>
        <end position="26"/>
    </location>
</feature>
<dbReference type="Pfam" id="PF13539">
    <property type="entry name" value="Peptidase_M15_4"/>
    <property type="match status" value="1"/>
</dbReference>
<dbReference type="SUPFAM" id="SSF55166">
    <property type="entry name" value="Hedgehog/DD-peptidase"/>
    <property type="match status" value="1"/>
</dbReference>
<proteinExistence type="predicted"/>
<evidence type="ECO:0000256" key="1">
    <source>
        <dbReference type="SAM" id="Phobius"/>
    </source>
</evidence>
<gene>
    <name evidence="3" type="ORF">MKY91_03000</name>
</gene>
<dbReference type="Gene3D" id="3.30.1380.10">
    <property type="match status" value="1"/>
</dbReference>
<keyword evidence="1" id="KW-0812">Transmembrane</keyword>
<keyword evidence="1" id="KW-1133">Transmembrane helix</keyword>
<feature type="domain" description="Peptidase M15C" evidence="2">
    <location>
        <begin position="104"/>
        <end position="173"/>
    </location>
</feature>
<dbReference type="PANTHER" id="PTHR34385:SF1">
    <property type="entry name" value="PEPTIDOGLYCAN L-ALANYL-D-GLUTAMATE ENDOPEPTIDASE CWLK"/>
    <property type="match status" value="1"/>
</dbReference>
<dbReference type="InterPro" id="IPR039561">
    <property type="entry name" value="Peptidase_M15C"/>
</dbReference>
<keyword evidence="1" id="KW-0472">Membrane</keyword>
<dbReference type="CDD" id="cd14845">
    <property type="entry name" value="L-Ala-D-Glu_peptidase_like"/>
    <property type="match status" value="1"/>
</dbReference>
<sequence length="191" mass="21697">MKGKIGILLSWSFILILLSLFLVILYQEKQLEGPHEAFAKQKNEASEPATDLHPTVADKVDQLVEQAEELNIQVVITDDFRSIDEQNSLYDRGRDADGQVVTHAKGGESYHNYGLAVDFALRTHDGDVVWDMNYDGNNNGKADWMEVVDLAKALGFTWGGDWTRFKDYPHLQMDFGYSINDLQNGYYPPHE</sequence>
<dbReference type="Proteomes" id="UP001418796">
    <property type="component" value="Unassembled WGS sequence"/>
</dbReference>